<protein>
    <submittedName>
        <fullName evidence="1">Uncharacterized protein</fullName>
    </submittedName>
</protein>
<gene>
    <name evidence="1" type="ORF">BLNAU_12080</name>
</gene>
<accession>A0ABQ9XN02</accession>
<organism evidence="1 2">
    <name type="scientific">Blattamonas nauphoetae</name>
    <dbReference type="NCBI Taxonomy" id="2049346"/>
    <lineage>
        <taxon>Eukaryota</taxon>
        <taxon>Metamonada</taxon>
        <taxon>Preaxostyla</taxon>
        <taxon>Oxymonadida</taxon>
        <taxon>Blattamonas</taxon>
    </lineage>
</organism>
<proteinExistence type="predicted"/>
<dbReference type="Proteomes" id="UP001281761">
    <property type="component" value="Unassembled WGS sequence"/>
</dbReference>
<comment type="caution">
    <text evidence="1">The sequence shown here is derived from an EMBL/GenBank/DDBJ whole genome shotgun (WGS) entry which is preliminary data.</text>
</comment>
<evidence type="ECO:0000313" key="2">
    <source>
        <dbReference type="Proteomes" id="UP001281761"/>
    </source>
</evidence>
<dbReference type="EMBL" id="JARBJD010000097">
    <property type="protein sequence ID" value="KAK2952904.1"/>
    <property type="molecule type" value="Genomic_DNA"/>
</dbReference>
<keyword evidence="2" id="KW-1185">Reference proteome</keyword>
<evidence type="ECO:0000313" key="1">
    <source>
        <dbReference type="EMBL" id="KAK2952904.1"/>
    </source>
</evidence>
<name>A0ABQ9XN02_9EUKA</name>
<sequence length="341" mass="39393">MPTKCKNDQHRDNPPLFLEFNPDNIRSVTLGSQPFMSLVAFVKEGNNLDHHAATQARVLLNRFRPRDDGPFTANTFLFDLVPTPDGSCSGFTESIILLITSSNEDLVIATWHLLDSIVTFATPQGRLAFLASGFFSLLPPAFYKQELHISTYTSCLIQIVSHFISNLHYLPRRSIVNERLRTRHSFEEIVMDKFIRPIEPFVDMMCKIRRRFYNSGRFLDWSDFFGKMIEFSPYVEPITQLVVSSSVTLAYTDSLPFVESDRAIDFLLRGLPRLSRVWRTNEPDILNREQQIMAKLREEGISDEIELLFQCRLLDQDEVIHFFRFGNSIRFLGRNAPDWGG</sequence>
<reference evidence="1 2" key="1">
    <citation type="journal article" date="2022" name="bioRxiv">
        <title>Genomics of Preaxostyla Flagellates Illuminates Evolutionary Transitions and the Path Towards Mitochondrial Loss.</title>
        <authorList>
            <person name="Novak L.V.F."/>
            <person name="Treitli S.C."/>
            <person name="Pyrih J."/>
            <person name="Halakuc P."/>
            <person name="Pipaliya S.V."/>
            <person name="Vacek V."/>
            <person name="Brzon O."/>
            <person name="Soukal P."/>
            <person name="Eme L."/>
            <person name="Dacks J.B."/>
            <person name="Karnkowska A."/>
            <person name="Elias M."/>
            <person name="Hampl V."/>
        </authorList>
    </citation>
    <scope>NUCLEOTIDE SEQUENCE [LARGE SCALE GENOMIC DNA]</scope>
    <source>
        <strain evidence="1">NAU3</strain>
        <tissue evidence="1">Gut</tissue>
    </source>
</reference>